<proteinExistence type="predicted"/>
<gene>
    <name evidence="1" type="ORF">UFOPK4347_01081</name>
</gene>
<reference evidence="1" key="1">
    <citation type="submission" date="2020-05" db="EMBL/GenBank/DDBJ databases">
        <authorList>
            <person name="Chiriac C."/>
            <person name="Salcher M."/>
            <person name="Ghai R."/>
            <person name="Kavagutti S V."/>
        </authorList>
    </citation>
    <scope>NUCLEOTIDE SEQUENCE</scope>
</reference>
<organism evidence="1">
    <name type="scientific">freshwater metagenome</name>
    <dbReference type="NCBI Taxonomy" id="449393"/>
    <lineage>
        <taxon>unclassified sequences</taxon>
        <taxon>metagenomes</taxon>
        <taxon>ecological metagenomes</taxon>
    </lineage>
</organism>
<name>A0A6J7UM70_9ZZZZ</name>
<dbReference type="EMBL" id="CAFBQU010000026">
    <property type="protein sequence ID" value="CAB5066046.1"/>
    <property type="molecule type" value="Genomic_DNA"/>
</dbReference>
<sequence length="148" mass="15349">MILTASSSLRPTKAFASFSVGKMVCGAGAGSTTPPSTAGVPPVEEPELPLPASGVVTLTSLSGTVLVGVWSMYLSSRASVLTVYPSEVRYSYDGSNHNVLSLAMTGVSEAETLVRRIVCTTTSCEGMVALSFARTSLLLTAPYPNQPE</sequence>
<accession>A0A6J7UM70</accession>
<protein>
    <submittedName>
        <fullName evidence="1">Unannotated protein</fullName>
    </submittedName>
</protein>
<evidence type="ECO:0000313" key="1">
    <source>
        <dbReference type="EMBL" id="CAB5066046.1"/>
    </source>
</evidence>
<dbReference type="AlphaFoldDB" id="A0A6J7UM70"/>